<organism evidence="2 3">
    <name type="scientific">Dovyalis caffra</name>
    <dbReference type="NCBI Taxonomy" id="77055"/>
    <lineage>
        <taxon>Eukaryota</taxon>
        <taxon>Viridiplantae</taxon>
        <taxon>Streptophyta</taxon>
        <taxon>Embryophyta</taxon>
        <taxon>Tracheophyta</taxon>
        <taxon>Spermatophyta</taxon>
        <taxon>Magnoliopsida</taxon>
        <taxon>eudicotyledons</taxon>
        <taxon>Gunneridae</taxon>
        <taxon>Pentapetalae</taxon>
        <taxon>rosids</taxon>
        <taxon>fabids</taxon>
        <taxon>Malpighiales</taxon>
        <taxon>Salicaceae</taxon>
        <taxon>Flacourtieae</taxon>
        <taxon>Dovyalis</taxon>
    </lineage>
</organism>
<dbReference type="EMBL" id="CAWUPB010000130">
    <property type="protein sequence ID" value="CAK7323657.1"/>
    <property type="molecule type" value="Genomic_DNA"/>
</dbReference>
<gene>
    <name evidence="2" type="ORF">DCAF_LOCUS1286</name>
</gene>
<reference evidence="2 3" key="1">
    <citation type="submission" date="2024-01" db="EMBL/GenBank/DDBJ databases">
        <authorList>
            <person name="Waweru B."/>
        </authorList>
    </citation>
    <scope>NUCLEOTIDE SEQUENCE [LARGE SCALE GENOMIC DNA]</scope>
</reference>
<name>A0AAV1QPJ7_9ROSI</name>
<dbReference type="AlphaFoldDB" id="A0AAV1QPJ7"/>
<protein>
    <submittedName>
        <fullName evidence="2">Uncharacterized protein</fullName>
    </submittedName>
</protein>
<evidence type="ECO:0000313" key="2">
    <source>
        <dbReference type="EMBL" id="CAK7323657.1"/>
    </source>
</evidence>
<feature type="region of interest" description="Disordered" evidence="1">
    <location>
        <begin position="19"/>
        <end position="42"/>
    </location>
</feature>
<dbReference type="Proteomes" id="UP001314170">
    <property type="component" value="Unassembled WGS sequence"/>
</dbReference>
<evidence type="ECO:0000256" key="1">
    <source>
        <dbReference type="SAM" id="MobiDB-lite"/>
    </source>
</evidence>
<keyword evidence="3" id="KW-1185">Reference proteome</keyword>
<feature type="compositionally biased region" description="Low complexity" evidence="1">
    <location>
        <begin position="30"/>
        <end position="39"/>
    </location>
</feature>
<sequence>MKSEIGKLPAKMVERRMTLGPFGLDGTNETPSSSPSSTPGRMRNLDEIYASYEYTCISQCEPSKHDTARRSSWVSWQDYNYAYFQIEELR</sequence>
<comment type="caution">
    <text evidence="2">The sequence shown here is derived from an EMBL/GenBank/DDBJ whole genome shotgun (WGS) entry which is preliminary data.</text>
</comment>
<proteinExistence type="predicted"/>
<evidence type="ECO:0000313" key="3">
    <source>
        <dbReference type="Proteomes" id="UP001314170"/>
    </source>
</evidence>
<accession>A0AAV1QPJ7</accession>